<feature type="transmembrane region" description="Helical" evidence="2">
    <location>
        <begin position="245"/>
        <end position="263"/>
    </location>
</feature>
<dbReference type="InterPro" id="IPR052016">
    <property type="entry name" value="Bact_Sigma-Reg"/>
</dbReference>
<reference evidence="4 5" key="1">
    <citation type="submission" date="2020-07" db="EMBL/GenBank/DDBJ databases">
        <title>Genomic Encyclopedia of Type Strains, Phase III (KMG-III): the genomes of soil and plant-associated and newly described type strains.</title>
        <authorList>
            <person name="Whitman W."/>
        </authorList>
    </citation>
    <scope>NUCLEOTIDE SEQUENCE [LARGE SCALE GENOMIC DNA]</scope>
    <source>
        <strain evidence="4 5">DSM 11255</strain>
    </source>
</reference>
<dbReference type="EC" id="3.1.3.16" evidence="4"/>
<feature type="domain" description="PPM-type phosphatase" evidence="3">
    <location>
        <begin position="580"/>
        <end position="788"/>
    </location>
</feature>
<dbReference type="InterPro" id="IPR045768">
    <property type="entry name" value="SpoIIE_N"/>
</dbReference>
<evidence type="ECO:0000256" key="1">
    <source>
        <dbReference type="ARBA" id="ARBA00022801"/>
    </source>
</evidence>
<evidence type="ECO:0000313" key="4">
    <source>
        <dbReference type="EMBL" id="NYE57377.1"/>
    </source>
</evidence>
<keyword evidence="1 4" id="KW-0378">Hydrolase</keyword>
<evidence type="ECO:0000256" key="2">
    <source>
        <dbReference type="SAM" id="Phobius"/>
    </source>
</evidence>
<dbReference type="PANTHER" id="PTHR43156">
    <property type="entry name" value="STAGE II SPORULATION PROTEIN E-RELATED"/>
    <property type="match status" value="1"/>
</dbReference>
<feature type="transmembrane region" description="Helical" evidence="2">
    <location>
        <begin position="147"/>
        <end position="170"/>
    </location>
</feature>
<keyword evidence="2" id="KW-0472">Membrane</keyword>
<dbReference type="NCBIfam" id="TIGR02865">
    <property type="entry name" value="spore_II_E"/>
    <property type="match status" value="1"/>
</dbReference>
<feature type="transmembrane region" description="Helical" evidence="2">
    <location>
        <begin position="117"/>
        <end position="135"/>
    </location>
</feature>
<keyword evidence="5" id="KW-1185">Reference proteome</keyword>
<accession>A0ABX2R879</accession>
<dbReference type="SUPFAM" id="SSF81606">
    <property type="entry name" value="PP2C-like"/>
    <property type="match status" value="1"/>
</dbReference>
<feature type="transmembrane region" description="Helical" evidence="2">
    <location>
        <begin position="270"/>
        <end position="289"/>
    </location>
</feature>
<dbReference type="Pfam" id="PF19732">
    <property type="entry name" value="SpoIIE_N"/>
    <property type="match status" value="1"/>
</dbReference>
<dbReference type="SMART" id="SM00331">
    <property type="entry name" value="PP2C_SIG"/>
    <property type="match status" value="1"/>
</dbReference>
<sequence length="799" mass="89104">METKIYPFARRKSNVKAPEVKRPLKKLKLGDIIFPVLAFSLGRASLAGDLYPFGPAFLGAAVAYLGLGEAFFLFVFLLLGQIFIIPERYIIYKFSQLLVLFILAGILLKNLNFKKKTVVLPLVVFCVVAFFGVYFDKAFSGTPLDFIKIGLDASFSAILSVVFFLAFPALKGGPGKIVTGEELLPLMFVIGSALIGFPGFFLGPLEVKQTIIHLTVLLTAFSGGPGLGAAGGAVLGVILCFGNGLPLENIGIYTFAGLLSGIFRQFGKIGALIGFLLADVVLAFYLQSLSAAKGLAYQMLAASGIFLLIPNRYLDGLKEMLDSVTRKFQLFMNQPREIARERMNECRELFLDLGNSFLELSATLGPEVIPEFRIEEVVERFPKDTCQNCTFTRLCWEREFFGTYHALLEMLTILENKGQLFKSDVPGFFYKRCLRIQEFLNELLFTFIMEKEKSRWQKKLYEEEQLTKSQLKGVGEIFLELNKALDLDFVYDQKNTVKIFKRLWEENLPVETVLAKPTGGRGMVVEVKSVRCSGTKPCLNKIPVILREETGGEFVLQQKRCGQTDGGECHLNYLPMEDLEGRIGIGMAGKTGEKVSGDSYRVVRYSPGKLAVMLSDGMGSGELARRESSACLLMVERLLSFGLSPPKALEAVDALIRLKNRQERYLTLDLALIDLISRQVTFYKRGAVTSFLKRGAAVEKITGENLPLGSGIELKHREKRQILFPGDVLVLMSDGLLEALGGEERVVKILLEDNDLSPEILAEYFLAHAKLRHQNVITDDQTVIVVRFFEKTRSERVVR</sequence>
<feature type="transmembrane region" description="Helical" evidence="2">
    <location>
        <begin position="182"/>
        <end position="202"/>
    </location>
</feature>
<proteinExistence type="predicted"/>
<dbReference type="RefSeq" id="WP_028051730.1">
    <property type="nucleotide sequence ID" value="NZ_ATYG01000004.1"/>
</dbReference>
<dbReference type="Gene3D" id="3.60.40.10">
    <property type="entry name" value="PPM-type phosphatase domain"/>
    <property type="match status" value="1"/>
</dbReference>
<gene>
    <name evidence="4" type="ORF">HDG70_001092</name>
</gene>
<evidence type="ECO:0000259" key="3">
    <source>
        <dbReference type="SMART" id="SM00331"/>
    </source>
</evidence>
<feature type="transmembrane region" description="Helical" evidence="2">
    <location>
        <begin position="214"/>
        <end position="239"/>
    </location>
</feature>
<dbReference type="InterPro" id="IPR014221">
    <property type="entry name" value="SpoII_E"/>
</dbReference>
<keyword evidence="2" id="KW-1133">Transmembrane helix</keyword>
<feature type="transmembrane region" description="Helical" evidence="2">
    <location>
        <begin position="91"/>
        <end position="111"/>
    </location>
</feature>
<dbReference type="InterPro" id="IPR036457">
    <property type="entry name" value="PPM-type-like_dom_sf"/>
</dbReference>
<evidence type="ECO:0000313" key="5">
    <source>
        <dbReference type="Proteomes" id="UP000604066"/>
    </source>
</evidence>
<comment type="caution">
    <text evidence="4">The sequence shown here is derived from an EMBL/GenBank/DDBJ whole genome shotgun (WGS) entry which is preliminary data.</text>
</comment>
<dbReference type="Proteomes" id="UP000604066">
    <property type="component" value="Unassembled WGS sequence"/>
</dbReference>
<keyword evidence="2" id="KW-0812">Transmembrane</keyword>
<dbReference type="EMBL" id="JACCBS010000002">
    <property type="protein sequence ID" value="NYE57377.1"/>
    <property type="molecule type" value="Genomic_DNA"/>
</dbReference>
<feature type="transmembrane region" description="Helical" evidence="2">
    <location>
        <begin position="57"/>
        <end position="79"/>
    </location>
</feature>
<dbReference type="GO" id="GO:0004722">
    <property type="term" value="F:protein serine/threonine phosphatase activity"/>
    <property type="evidence" value="ECO:0007669"/>
    <property type="project" value="UniProtKB-EC"/>
</dbReference>
<dbReference type="InterPro" id="IPR001932">
    <property type="entry name" value="PPM-type_phosphatase-like_dom"/>
</dbReference>
<name>A0ABX2R879_9THEO</name>
<dbReference type="PANTHER" id="PTHR43156:SF2">
    <property type="entry name" value="STAGE II SPORULATION PROTEIN E"/>
    <property type="match status" value="1"/>
</dbReference>
<protein>
    <submittedName>
        <fullName evidence="4">Stage II sporulation protein E</fullName>
        <ecNumber evidence="4">3.1.3.16</ecNumber>
    </submittedName>
</protein>
<dbReference type="Pfam" id="PF07228">
    <property type="entry name" value="SpoIIE"/>
    <property type="match status" value="1"/>
</dbReference>
<organism evidence="4 5">
    <name type="scientific">Carboxydothermus ferrireducens DSM 11255</name>
    <dbReference type="NCBI Taxonomy" id="1119529"/>
    <lineage>
        <taxon>Bacteria</taxon>
        <taxon>Bacillati</taxon>
        <taxon>Bacillota</taxon>
        <taxon>Clostridia</taxon>
        <taxon>Thermoanaerobacterales</taxon>
        <taxon>Thermoanaerobacteraceae</taxon>
        <taxon>Carboxydothermus</taxon>
    </lineage>
</organism>